<dbReference type="RefSeq" id="XP_044550655.1">
    <property type="nucleotide sequence ID" value="XM_044691822.1"/>
</dbReference>
<keyword evidence="2" id="KW-1185">Reference proteome</keyword>
<sequence length="209" mass="23863">MLNTSSQSNATFRSNPLPSSKQIYEITDQDGDKAFPIHVVNRAFEIEEKYHTEVVRIVFADKIVFMISQLDALAGTIIKADKDNSNALTMTVSQNYDDFDGDFNQLPEPTYSVRTLFGKRAPSLENAQSETYLDVETIFARLLIEELYKPKERSTMQIPDLLEPPMPIVLEKPLIICLTFSKEFQNRLKQPKIGKQVMKQLIDCVVNKI</sequence>
<gene>
    <name evidence="1" type="ORF">C9374_002407</name>
</gene>
<dbReference type="Proteomes" id="UP000816034">
    <property type="component" value="Unassembled WGS sequence"/>
</dbReference>
<dbReference type="GeneID" id="68094863"/>
<comment type="caution">
    <text evidence="1">The sequence shown here is derived from an EMBL/GenBank/DDBJ whole genome shotgun (WGS) entry which is preliminary data.</text>
</comment>
<dbReference type="InterPro" id="IPR053720">
    <property type="entry name" value="Psm_Assembly_Chaperone"/>
</dbReference>
<evidence type="ECO:0000313" key="1">
    <source>
        <dbReference type="EMBL" id="KAG2386663.1"/>
    </source>
</evidence>
<dbReference type="Gene3D" id="3.30.230.90">
    <property type="match status" value="1"/>
</dbReference>
<name>A0AA88KLI5_NAELO</name>
<organism evidence="1 2">
    <name type="scientific">Naegleria lovaniensis</name>
    <name type="common">Amoeba</name>
    <dbReference type="NCBI Taxonomy" id="51637"/>
    <lineage>
        <taxon>Eukaryota</taxon>
        <taxon>Discoba</taxon>
        <taxon>Heterolobosea</taxon>
        <taxon>Tetramitia</taxon>
        <taxon>Eutetramitia</taxon>
        <taxon>Vahlkampfiidae</taxon>
        <taxon>Naegleria</taxon>
    </lineage>
</organism>
<accession>A0AA88KLI5</accession>
<proteinExistence type="predicted"/>
<protein>
    <submittedName>
        <fullName evidence="1">Uncharacterized protein</fullName>
    </submittedName>
</protein>
<dbReference type="EMBL" id="PYSW02000015">
    <property type="protein sequence ID" value="KAG2386663.1"/>
    <property type="molecule type" value="Genomic_DNA"/>
</dbReference>
<evidence type="ECO:0000313" key="2">
    <source>
        <dbReference type="Proteomes" id="UP000816034"/>
    </source>
</evidence>
<reference evidence="1 2" key="1">
    <citation type="journal article" date="2018" name="BMC Genomics">
        <title>The genome of Naegleria lovaniensis, the basis for a comparative approach to unravel pathogenicity factors of the human pathogenic amoeba N. fowleri.</title>
        <authorList>
            <person name="Liechti N."/>
            <person name="Schurch N."/>
            <person name="Bruggmann R."/>
            <person name="Wittwer M."/>
        </authorList>
    </citation>
    <scope>NUCLEOTIDE SEQUENCE [LARGE SCALE GENOMIC DNA]</scope>
    <source>
        <strain evidence="1 2">ATCC 30569</strain>
    </source>
</reference>
<dbReference type="AlphaFoldDB" id="A0AA88KLI5"/>